<feature type="transmembrane region" description="Helical" evidence="15">
    <location>
        <begin position="350"/>
        <end position="373"/>
    </location>
</feature>
<feature type="transmembrane region" description="Helical" evidence="15">
    <location>
        <begin position="198"/>
        <end position="215"/>
    </location>
</feature>
<evidence type="ECO:0000256" key="14">
    <source>
        <dbReference type="ARBA" id="ARBA00023136"/>
    </source>
</evidence>
<dbReference type="GO" id="GO:0005886">
    <property type="term" value="C:plasma membrane"/>
    <property type="evidence" value="ECO:0007669"/>
    <property type="project" value="UniProtKB-SubCell"/>
</dbReference>
<feature type="compositionally biased region" description="Basic and acidic residues" evidence="16">
    <location>
        <begin position="725"/>
        <end position="744"/>
    </location>
</feature>
<keyword evidence="14 15" id="KW-0472">Membrane</keyword>
<evidence type="ECO:0000256" key="8">
    <source>
        <dbReference type="ARBA" id="ARBA00022741"/>
    </source>
</evidence>
<feature type="region of interest" description="Disordered" evidence="16">
    <location>
        <begin position="716"/>
        <end position="744"/>
    </location>
</feature>
<evidence type="ECO:0000256" key="12">
    <source>
        <dbReference type="ARBA" id="ARBA00022989"/>
    </source>
</evidence>
<evidence type="ECO:0000313" key="18">
    <source>
        <dbReference type="EMBL" id="TCT06137.1"/>
    </source>
</evidence>
<keyword evidence="19" id="KW-1185">Reference proteome</keyword>
<dbReference type="Gene3D" id="3.40.1110.10">
    <property type="entry name" value="Calcium-transporting ATPase, cytoplasmic domain N"/>
    <property type="match status" value="1"/>
</dbReference>
<keyword evidence="10" id="KW-0460">Magnesium</keyword>
<keyword evidence="13" id="KW-0406">Ion transport</keyword>
<dbReference type="CDD" id="cd00371">
    <property type="entry name" value="HMA"/>
    <property type="match status" value="1"/>
</dbReference>
<dbReference type="PROSITE" id="PS50846">
    <property type="entry name" value="HMA_2"/>
    <property type="match status" value="1"/>
</dbReference>
<evidence type="ECO:0000256" key="11">
    <source>
        <dbReference type="ARBA" id="ARBA00022967"/>
    </source>
</evidence>
<dbReference type="InterPro" id="IPR001757">
    <property type="entry name" value="P_typ_ATPase"/>
</dbReference>
<dbReference type="InterPro" id="IPR027256">
    <property type="entry name" value="P-typ_ATPase_IB"/>
</dbReference>
<dbReference type="InterPro" id="IPR008250">
    <property type="entry name" value="ATPase_P-typ_transduc_dom_A_sf"/>
</dbReference>
<evidence type="ECO:0000256" key="9">
    <source>
        <dbReference type="ARBA" id="ARBA00022840"/>
    </source>
</evidence>
<dbReference type="PROSITE" id="PS00154">
    <property type="entry name" value="ATPASE_E1_E2"/>
    <property type="match status" value="1"/>
</dbReference>
<feature type="transmembrane region" description="Helical" evidence="15">
    <location>
        <begin position="136"/>
        <end position="161"/>
    </location>
</feature>
<dbReference type="AlphaFoldDB" id="A0A4R3M467"/>
<dbReference type="SUPFAM" id="SSF81653">
    <property type="entry name" value="Calcium ATPase, transduction domain A"/>
    <property type="match status" value="1"/>
</dbReference>
<comment type="subcellular location">
    <subcellularLocation>
        <location evidence="1">Cell membrane</location>
        <topology evidence="1">Multi-pass membrane protein</topology>
    </subcellularLocation>
</comment>
<dbReference type="PANTHER" id="PTHR43520">
    <property type="entry name" value="ATP7, ISOFORM B"/>
    <property type="match status" value="1"/>
</dbReference>
<protein>
    <submittedName>
        <fullName evidence="18">Cu2+-exporting ATPase</fullName>
    </submittedName>
</protein>
<dbReference type="Proteomes" id="UP000294664">
    <property type="component" value="Unassembled WGS sequence"/>
</dbReference>
<evidence type="ECO:0000256" key="16">
    <source>
        <dbReference type="SAM" id="MobiDB-lite"/>
    </source>
</evidence>
<dbReference type="GO" id="GO:0005524">
    <property type="term" value="F:ATP binding"/>
    <property type="evidence" value="ECO:0007669"/>
    <property type="project" value="UniProtKB-UniRule"/>
</dbReference>
<feature type="transmembrane region" description="Helical" evidence="15">
    <location>
        <begin position="173"/>
        <end position="192"/>
    </location>
</feature>
<keyword evidence="3" id="KW-0813">Transport</keyword>
<dbReference type="PRINTS" id="PR00119">
    <property type="entry name" value="CATATPASE"/>
</dbReference>
<evidence type="ECO:0000259" key="17">
    <source>
        <dbReference type="PROSITE" id="PS50846"/>
    </source>
</evidence>
<dbReference type="GO" id="GO:0043682">
    <property type="term" value="F:P-type divalent copper transporter activity"/>
    <property type="evidence" value="ECO:0007669"/>
    <property type="project" value="TreeGrafter"/>
</dbReference>
<dbReference type="InterPro" id="IPR036412">
    <property type="entry name" value="HAD-like_sf"/>
</dbReference>
<dbReference type="Pfam" id="PF00403">
    <property type="entry name" value="HMA"/>
    <property type="match status" value="1"/>
</dbReference>
<dbReference type="Gene3D" id="3.30.70.100">
    <property type="match status" value="1"/>
</dbReference>
<keyword evidence="11" id="KW-1278">Translocase</keyword>
<reference evidence="18 19" key="1">
    <citation type="submission" date="2019-03" db="EMBL/GenBank/DDBJ databases">
        <title>Genomic Encyclopedia of Type Strains, Phase IV (KMG-IV): sequencing the most valuable type-strain genomes for metagenomic binning, comparative biology and taxonomic classification.</title>
        <authorList>
            <person name="Goeker M."/>
        </authorList>
    </citation>
    <scope>NUCLEOTIDE SEQUENCE [LARGE SCALE GENOMIC DNA]</scope>
    <source>
        <strain evidence="18 19">DSM 9035</strain>
    </source>
</reference>
<dbReference type="InterPro" id="IPR023298">
    <property type="entry name" value="ATPase_P-typ_TM_dom_sf"/>
</dbReference>
<evidence type="ECO:0000256" key="10">
    <source>
        <dbReference type="ARBA" id="ARBA00022842"/>
    </source>
</evidence>
<evidence type="ECO:0000256" key="1">
    <source>
        <dbReference type="ARBA" id="ARBA00004651"/>
    </source>
</evidence>
<dbReference type="PANTHER" id="PTHR43520:SF5">
    <property type="entry name" value="CATION-TRANSPORTING P-TYPE ATPASE-RELATED"/>
    <property type="match status" value="1"/>
</dbReference>
<evidence type="ECO:0000256" key="5">
    <source>
        <dbReference type="ARBA" id="ARBA00022553"/>
    </source>
</evidence>
<dbReference type="GO" id="GO:0055070">
    <property type="term" value="P:copper ion homeostasis"/>
    <property type="evidence" value="ECO:0007669"/>
    <property type="project" value="TreeGrafter"/>
</dbReference>
<comment type="similarity">
    <text evidence="2 15">Belongs to the cation transport ATPase (P-type) (TC 3.A.3) family. Type IB subfamily.</text>
</comment>
<dbReference type="Pfam" id="PF00122">
    <property type="entry name" value="E1-E2_ATPase"/>
    <property type="match status" value="1"/>
</dbReference>
<gene>
    <name evidence="18" type="ORF">EDC64_103241</name>
</gene>
<evidence type="ECO:0000256" key="15">
    <source>
        <dbReference type="RuleBase" id="RU362081"/>
    </source>
</evidence>
<keyword evidence="12 15" id="KW-1133">Transmembrane helix</keyword>
<dbReference type="SUPFAM" id="SSF55008">
    <property type="entry name" value="HMA, heavy metal-associated domain"/>
    <property type="match status" value="1"/>
</dbReference>
<organism evidence="18 19">
    <name type="scientific">Aquabacter spiritensis</name>
    <dbReference type="NCBI Taxonomy" id="933073"/>
    <lineage>
        <taxon>Bacteria</taxon>
        <taxon>Pseudomonadati</taxon>
        <taxon>Pseudomonadota</taxon>
        <taxon>Alphaproteobacteria</taxon>
        <taxon>Hyphomicrobiales</taxon>
        <taxon>Xanthobacteraceae</taxon>
        <taxon>Aquabacter</taxon>
    </lineage>
</organism>
<dbReference type="SUPFAM" id="SSF81665">
    <property type="entry name" value="Calcium ATPase, transmembrane domain M"/>
    <property type="match status" value="1"/>
</dbReference>
<keyword evidence="6 15" id="KW-0812">Transmembrane</keyword>
<keyword evidence="9 15" id="KW-0067">ATP-binding</keyword>
<keyword evidence="8 15" id="KW-0547">Nucleotide-binding</keyword>
<dbReference type="NCBIfam" id="TIGR01525">
    <property type="entry name" value="ATPase-IB_hvy"/>
    <property type="match status" value="1"/>
</dbReference>
<name>A0A4R3M467_9HYPH</name>
<comment type="caution">
    <text evidence="18">The sequence shown here is derived from an EMBL/GenBank/DDBJ whole genome shotgun (WGS) entry which is preliminary data.</text>
</comment>
<dbReference type="Gene3D" id="2.70.150.10">
    <property type="entry name" value="Calcium-transporting ATPase, cytoplasmic transduction domain A"/>
    <property type="match status" value="1"/>
</dbReference>
<sequence length="744" mass="76309">MQAADYSHFVGRDAAGHAQMNLVVENVADATSISEIERGLAALPGVVRARLNYTTHRLTVAWSEEASAGAVVERLSALGYRAHPFAPRAVDEEAERARWLLRCLGVAGFAAMNVMLLSVSVWAGNVSDITPETRDLFHWLSALIALPAAAYAGQPFFLSALAALRRHTLNMDVPISLGVLLALGMSVVETALHAEHAYFDSALMLLFFLLCGRYFDHAARRKARAEAANVAALRGEFALRLDPAGGTIRVPVQALAAGDLILVPAGERIGADGVVAAGASSVSEPVVTGETLPRLVEAGAPVHAGGLNGTGALTVRVTAGGADTLLDDVQRLLDAALTGRSTYVRLADRIAAAYAPVVHLTALLSAAGWLMLGASLHDAAMIAVAVLIITCPCALALAVPAVQVVATGALFRAGLLVRAPDVLERLAGIDTVVFDKTGTLTLPEPAVRLAPGADAALLPLALRLALSSRHPLASVLARDAADGPFPDVTESPGAGISAEVDGVPARLGSLAFCGLALPSGLPATASLIGVRHGARGLVIGIDQVLRADAVEVIAALRARGLNLVILSGDRPEAVAPIAAALGIADARAGLQPGDKIAALAAMKAQGRRVLMVGDGLNDAPSLAAADVSLSPVDAAALTKAQADAEFLGSGLAPVLAAVDGARRAMRRVRENLGLALAYNLVAVPLAIGGYVTPLVAALAMSGSSILVTLNALRMANPKSAKPKSAHPEPTRPAHTGEKPPEGTR</sequence>
<dbReference type="InterPro" id="IPR036163">
    <property type="entry name" value="HMA_dom_sf"/>
</dbReference>
<dbReference type="InterPro" id="IPR006121">
    <property type="entry name" value="HMA_dom"/>
</dbReference>
<accession>A0A4R3M467</accession>
<evidence type="ECO:0000256" key="3">
    <source>
        <dbReference type="ARBA" id="ARBA00022448"/>
    </source>
</evidence>
<evidence type="ECO:0000256" key="2">
    <source>
        <dbReference type="ARBA" id="ARBA00006024"/>
    </source>
</evidence>
<evidence type="ECO:0000313" key="19">
    <source>
        <dbReference type="Proteomes" id="UP000294664"/>
    </source>
</evidence>
<dbReference type="GO" id="GO:0016887">
    <property type="term" value="F:ATP hydrolysis activity"/>
    <property type="evidence" value="ECO:0007669"/>
    <property type="project" value="InterPro"/>
</dbReference>
<dbReference type="InterPro" id="IPR018303">
    <property type="entry name" value="ATPase_P-typ_P_site"/>
</dbReference>
<keyword evidence="7 15" id="KW-0479">Metal-binding</keyword>
<evidence type="ECO:0000256" key="7">
    <source>
        <dbReference type="ARBA" id="ARBA00022723"/>
    </source>
</evidence>
<dbReference type="Gene3D" id="3.40.50.1000">
    <property type="entry name" value="HAD superfamily/HAD-like"/>
    <property type="match status" value="1"/>
</dbReference>
<dbReference type="NCBIfam" id="TIGR01511">
    <property type="entry name" value="ATPase-IB1_Cu"/>
    <property type="match status" value="1"/>
</dbReference>
<dbReference type="SUPFAM" id="SSF56784">
    <property type="entry name" value="HAD-like"/>
    <property type="match status" value="1"/>
</dbReference>
<evidence type="ECO:0000256" key="4">
    <source>
        <dbReference type="ARBA" id="ARBA00022475"/>
    </source>
</evidence>
<evidence type="ECO:0000256" key="13">
    <source>
        <dbReference type="ARBA" id="ARBA00023065"/>
    </source>
</evidence>
<feature type="transmembrane region" description="Helical" evidence="15">
    <location>
        <begin position="99"/>
        <end position="124"/>
    </location>
</feature>
<dbReference type="GO" id="GO:0005507">
    <property type="term" value="F:copper ion binding"/>
    <property type="evidence" value="ECO:0007669"/>
    <property type="project" value="TreeGrafter"/>
</dbReference>
<feature type="transmembrane region" description="Helical" evidence="15">
    <location>
        <begin position="379"/>
        <end position="402"/>
    </location>
</feature>
<dbReference type="InterPro" id="IPR023214">
    <property type="entry name" value="HAD_sf"/>
</dbReference>
<evidence type="ECO:0000256" key="6">
    <source>
        <dbReference type="ARBA" id="ARBA00022692"/>
    </source>
</evidence>
<dbReference type="Pfam" id="PF00702">
    <property type="entry name" value="Hydrolase"/>
    <property type="match status" value="1"/>
</dbReference>
<dbReference type="InterPro" id="IPR023299">
    <property type="entry name" value="ATPase_P-typ_cyto_dom_N"/>
</dbReference>
<feature type="domain" description="HMA" evidence="17">
    <location>
        <begin position="18"/>
        <end position="83"/>
    </location>
</feature>
<keyword evidence="5" id="KW-0597">Phosphoprotein</keyword>
<dbReference type="InterPro" id="IPR059000">
    <property type="entry name" value="ATPase_P-type_domA"/>
</dbReference>
<feature type="transmembrane region" description="Helical" evidence="15">
    <location>
        <begin position="672"/>
        <end position="691"/>
    </location>
</feature>
<keyword evidence="4 15" id="KW-1003">Cell membrane</keyword>
<dbReference type="NCBIfam" id="TIGR01494">
    <property type="entry name" value="ATPase_P-type"/>
    <property type="match status" value="2"/>
</dbReference>
<proteinExistence type="inferred from homology"/>
<dbReference type="EMBL" id="SMAI01000003">
    <property type="protein sequence ID" value="TCT06137.1"/>
    <property type="molecule type" value="Genomic_DNA"/>
</dbReference>